<evidence type="ECO:0000256" key="5">
    <source>
        <dbReference type="ARBA" id="ARBA00022794"/>
    </source>
</evidence>
<evidence type="ECO:0000313" key="11">
    <source>
        <dbReference type="EMBL" id="KAK9540728.1"/>
    </source>
</evidence>
<proteinExistence type="inferred from homology"/>
<evidence type="ECO:0000259" key="10">
    <source>
        <dbReference type="Pfam" id="PF15311"/>
    </source>
</evidence>
<feature type="compositionally biased region" description="Basic and acidic residues" evidence="9">
    <location>
        <begin position="234"/>
        <end position="248"/>
    </location>
</feature>
<keyword evidence="8" id="KW-0175">Coiled coil</keyword>
<reference evidence="11 12" key="1">
    <citation type="journal article" date="2024" name="Genome Biol. Evol.">
        <title>Chromosome-level genome assembly of the viviparous eelpout Zoarces viviparus.</title>
        <authorList>
            <person name="Fuhrmann N."/>
            <person name="Brasseur M.V."/>
            <person name="Bakowski C.E."/>
            <person name="Podsiadlowski L."/>
            <person name="Prost S."/>
            <person name="Krehenwinkel H."/>
            <person name="Mayer C."/>
        </authorList>
    </citation>
    <scope>NUCLEOTIDE SEQUENCE [LARGE SCALE GENOMIC DNA]</scope>
    <source>
        <strain evidence="11">NO-MEL_2022_Ind0_liver</strain>
    </source>
</reference>
<feature type="compositionally biased region" description="Acidic residues" evidence="9">
    <location>
        <begin position="101"/>
        <end position="137"/>
    </location>
</feature>
<feature type="compositionally biased region" description="Basic and acidic residues" evidence="9">
    <location>
        <begin position="77"/>
        <end position="100"/>
    </location>
</feature>
<feature type="compositionally biased region" description="Basic and acidic residues" evidence="9">
    <location>
        <begin position="691"/>
        <end position="706"/>
    </location>
</feature>
<feature type="compositionally biased region" description="Basic and acidic residues" evidence="9">
    <location>
        <begin position="530"/>
        <end position="541"/>
    </location>
</feature>
<feature type="region of interest" description="Disordered" evidence="9">
    <location>
        <begin position="444"/>
        <end position="555"/>
    </location>
</feature>
<feature type="compositionally biased region" description="Acidic residues" evidence="9">
    <location>
        <begin position="512"/>
        <end position="529"/>
    </location>
</feature>
<keyword evidence="7" id="KW-0966">Cell projection</keyword>
<evidence type="ECO:0000256" key="4">
    <source>
        <dbReference type="ARBA" id="ARBA00022490"/>
    </source>
</evidence>
<evidence type="ECO:0000313" key="12">
    <source>
        <dbReference type="Proteomes" id="UP001488805"/>
    </source>
</evidence>
<protein>
    <recommendedName>
        <fullName evidence="10">Centriolar and ciliogenesis-associated protein HYLS1 C-terminal domain-containing protein</fullName>
    </recommendedName>
</protein>
<feature type="region of interest" description="Disordered" evidence="9">
    <location>
        <begin position="1"/>
        <end position="416"/>
    </location>
</feature>
<dbReference type="Pfam" id="PF15311">
    <property type="entry name" value="HYLS1_C"/>
    <property type="match status" value="1"/>
</dbReference>
<dbReference type="InterPro" id="IPR027918">
    <property type="entry name" value="HYLS1_C_dom"/>
</dbReference>
<evidence type="ECO:0000256" key="1">
    <source>
        <dbReference type="ARBA" id="ARBA00004114"/>
    </source>
</evidence>
<feature type="compositionally biased region" description="Basic and acidic residues" evidence="9">
    <location>
        <begin position="380"/>
        <end position="409"/>
    </location>
</feature>
<dbReference type="Proteomes" id="UP001488805">
    <property type="component" value="Unassembled WGS sequence"/>
</dbReference>
<feature type="compositionally biased region" description="Basic and acidic residues" evidence="9">
    <location>
        <begin position="313"/>
        <end position="328"/>
    </location>
</feature>
<comment type="similarity">
    <text evidence="3">Belongs to the HYLS1 family.</text>
</comment>
<dbReference type="EMBL" id="JBCEZU010000013">
    <property type="protein sequence ID" value="KAK9540728.1"/>
    <property type="molecule type" value="Genomic_DNA"/>
</dbReference>
<evidence type="ECO:0000256" key="6">
    <source>
        <dbReference type="ARBA" id="ARBA00023212"/>
    </source>
</evidence>
<evidence type="ECO:0000256" key="9">
    <source>
        <dbReference type="SAM" id="MobiDB-lite"/>
    </source>
</evidence>
<feature type="compositionally biased region" description="Acidic residues" evidence="9">
    <location>
        <begin position="444"/>
        <end position="456"/>
    </location>
</feature>
<keyword evidence="12" id="KW-1185">Reference proteome</keyword>
<sequence length="755" mass="84902">MYKVCSTQRDDDKNSLSSSFWSDGDRREGEEDEEEKVVIGEGDFKPVGNAEELYNDASGEEVEIGEEDSKAVGVSEDSYREASEEVEEGVVREEDSKPVGDAEDSLQESSEEEEDSNPLSDSEDSYQEDSEEEEEGVETERAISEEDSKPVTDAEDSFHKASEEEDDSKPPGNSEDSHQEEEEEIRGVIREEDSKPVGDAGDSLQESSEEEEDSNPLSVSEDSYQEELEEEGVETERAISEEESKPSGDAEDSLQESSEEENGSKPGNAEDSHQEDEEEIEGVISEEESKPVGDAEDSHQEDEEEIEGVISEEESKPVGDAEDSHQEASEEEKSELNNQVNISGESLEGGNNDGDEEERCSSSSDSPAPSLMTSGYGTYKPEELEGGDYRDDHTITEFDQDSRGDLSEMRDDEEDDRSLCSFGWFDLKPTESDYIETEADVALCGDDDLQKEEEDITDTKPGEDKDPANEETFEVDLHAMSENEVTRATSEERQCCSTVVEDEVDVKNSEGGSDDDEGDKQCEMLEEDVRDGREEKDTEEKVELEDPDESSSNKDIKFIDSKVDFSRTMFDKMCEDWEGNLRQTKDAASCLEERLADLRLSSSAQRDFETEIDDVAGQSDTQSSDTDGVSFGAFESYIRGMTRTQSDGDLRPKPKSFIRPAMSQQTLKKTDPVAKYFEYKQHWAKHTVPGENERRSERREIKERLAYRPPPPKPRRVYVPNTYVVPTEKKRSALCWRIRNDLANGRLPHKFSHDF</sequence>
<comment type="caution">
    <text evidence="11">The sequence shown here is derived from an EMBL/GenBank/DDBJ whole genome shotgun (WGS) entry which is preliminary data.</text>
</comment>
<evidence type="ECO:0000256" key="8">
    <source>
        <dbReference type="SAM" id="Coils"/>
    </source>
</evidence>
<feature type="coiled-coil region" evidence="8">
    <location>
        <begin position="574"/>
        <end position="601"/>
    </location>
</feature>
<keyword evidence="5" id="KW-0970">Cilium biogenesis/degradation</keyword>
<name>A0AAW1G263_ZOAVI</name>
<feature type="compositionally biased region" description="Acidic residues" evidence="9">
    <location>
        <begin position="273"/>
        <end position="286"/>
    </location>
</feature>
<keyword evidence="6" id="KW-0206">Cytoskeleton</keyword>
<feature type="compositionally biased region" description="Basic and acidic residues" evidence="9">
    <location>
        <begin position="185"/>
        <end position="196"/>
    </location>
</feature>
<feature type="compositionally biased region" description="Basic and acidic residues" evidence="9">
    <location>
        <begin position="457"/>
        <end position="468"/>
    </location>
</feature>
<evidence type="ECO:0000256" key="7">
    <source>
        <dbReference type="ARBA" id="ARBA00023273"/>
    </source>
</evidence>
<feature type="domain" description="Centriolar and ciliogenesis-associated protein HYLS1 C-terminal" evidence="10">
    <location>
        <begin position="658"/>
        <end position="743"/>
    </location>
</feature>
<keyword evidence="4" id="KW-0963">Cytoplasm</keyword>
<dbReference type="PANTHER" id="PTHR34174">
    <property type="entry name" value="HYDROLETHALUS SYNDROME PROTEIN 1"/>
    <property type="match status" value="1"/>
</dbReference>
<feature type="compositionally biased region" description="Basic and acidic residues" evidence="9">
    <location>
        <begin position="287"/>
        <end position="298"/>
    </location>
</feature>
<dbReference type="AlphaFoldDB" id="A0AAW1G263"/>
<dbReference type="InterPro" id="IPR052319">
    <property type="entry name" value="Centriolar_ciliogenesis_assoc"/>
</dbReference>
<evidence type="ECO:0000256" key="3">
    <source>
        <dbReference type="ARBA" id="ARBA00010091"/>
    </source>
</evidence>
<evidence type="ECO:0000256" key="2">
    <source>
        <dbReference type="ARBA" id="ARBA00004138"/>
    </source>
</evidence>
<comment type="subcellular location">
    <subcellularLocation>
        <location evidence="2">Cell projection</location>
        <location evidence="2">Cilium</location>
    </subcellularLocation>
    <subcellularLocation>
        <location evidence="1">Cytoplasm</location>
        <location evidence="1">Cytoskeleton</location>
        <location evidence="1">Microtubule organizing center</location>
        <location evidence="1">Centrosome</location>
        <location evidence="1">Centriole</location>
    </subcellularLocation>
</comment>
<dbReference type="GO" id="GO:0005814">
    <property type="term" value="C:centriole"/>
    <property type="evidence" value="ECO:0007669"/>
    <property type="project" value="UniProtKB-SubCell"/>
</dbReference>
<dbReference type="PANTHER" id="PTHR34174:SF1">
    <property type="entry name" value="CENTRIOLAR AND CILIOGENESIS-ASSOCIATED PROTEIN HYLS1"/>
    <property type="match status" value="1"/>
</dbReference>
<feature type="compositionally biased region" description="Low complexity" evidence="9">
    <location>
        <begin position="361"/>
        <end position="370"/>
    </location>
</feature>
<gene>
    <name evidence="11" type="ORF">VZT92_003162</name>
</gene>
<feature type="compositionally biased region" description="Basic and acidic residues" evidence="9">
    <location>
        <begin position="138"/>
        <end position="162"/>
    </location>
</feature>
<feature type="compositionally biased region" description="Acidic residues" evidence="9">
    <location>
        <begin position="299"/>
        <end position="312"/>
    </location>
</feature>
<feature type="region of interest" description="Disordered" evidence="9">
    <location>
        <begin position="688"/>
        <end position="714"/>
    </location>
</feature>
<accession>A0AAW1G263</accession>
<dbReference type="GO" id="GO:0060271">
    <property type="term" value="P:cilium assembly"/>
    <property type="evidence" value="ECO:0007669"/>
    <property type="project" value="TreeGrafter"/>
</dbReference>
<organism evidence="11 12">
    <name type="scientific">Zoarces viviparus</name>
    <name type="common">Viviparous eelpout</name>
    <name type="synonym">Blennius viviparus</name>
    <dbReference type="NCBI Taxonomy" id="48416"/>
    <lineage>
        <taxon>Eukaryota</taxon>
        <taxon>Metazoa</taxon>
        <taxon>Chordata</taxon>
        <taxon>Craniata</taxon>
        <taxon>Vertebrata</taxon>
        <taxon>Euteleostomi</taxon>
        <taxon>Actinopterygii</taxon>
        <taxon>Neopterygii</taxon>
        <taxon>Teleostei</taxon>
        <taxon>Neoteleostei</taxon>
        <taxon>Acanthomorphata</taxon>
        <taxon>Eupercaria</taxon>
        <taxon>Perciformes</taxon>
        <taxon>Cottioidei</taxon>
        <taxon>Zoarcales</taxon>
        <taxon>Zoarcidae</taxon>
        <taxon>Zoarcinae</taxon>
        <taxon>Zoarces</taxon>
    </lineage>
</organism>
<feature type="compositionally biased region" description="Acidic residues" evidence="9">
    <location>
        <begin position="249"/>
        <end position="261"/>
    </location>
</feature>
<dbReference type="GO" id="GO:0097730">
    <property type="term" value="C:non-motile cilium"/>
    <property type="evidence" value="ECO:0007669"/>
    <property type="project" value="TreeGrafter"/>
</dbReference>
<feature type="compositionally biased region" description="Acidic residues" evidence="9">
    <location>
        <begin position="223"/>
        <end position="233"/>
    </location>
</feature>
<feature type="compositionally biased region" description="Basic and acidic residues" evidence="9">
    <location>
        <begin position="475"/>
        <end position="494"/>
    </location>
</feature>